<evidence type="ECO:0000313" key="2">
    <source>
        <dbReference type="Proteomes" id="UP000823821"/>
    </source>
</evidence>
<dbReference type="AlphaFoldDB" id="A0A9D2HLH2"/>
<gene>
    <name evidence="1" type="ORF">H9784_05060</name>
</gene>
<sequence length="155" mass="16970">MSKRLLTATFVAGLGLGLAACGDSDVIPEKLEQRALLLEDAVTRIQEDPGNDPLAQTLAAIVLTRDMPEHKDERRANLAREALEQHRYDAACASALAMSHTDRRDDILADVVHAAAVQCRNLPWAAYAALKIGKDGMAGGLRREVVRRWQACEKE</sequence>
<dbReference type="PROSITE" id="PS51257">
    <property type="entry name" value="PROKAR_LIPOPROTEIN"/>
    <property type="match status" value="1"/>
</dbReference>
<reference evidence="1" key="2">
    <citation type="submission" date="2021-04" db="EMBL/GenBank/DDBJ databases">
        <authorList>
            <person name="Gilroy R."/>
        </authorList>
    </citation>
    <scope>NUCLEOTIDE SEQUENCE</scope>
    <source>
        <strain evidence="1">5032</strain>
    </source>
</reference>
<proteinExistence type="predicted"/>
<accession>A0A9D2HLH2</accession>
<evidence type="ECO:0000313" key="1">
    <source>
        <dbReference type="EMBL" id="HJA78926.1"/>
    </source>
</evidence>
<dbReference type="EMBL" id="DWZD01000034">
    <property type="protein sequence ID" value="HJA78926.1"/>
    <property type="molecule type" value="Genomic_DNA"/>
</dbReference>
<protein>
    <submittedName>
        <fullName evidence="1">Uncharacterized protein</fullName>
    </submittedName>
</protein>
<name>A0A9D2HLH2_9BACT</name>
<organism evidence="1 2">
    <name type="scientific">Candidatus Desulfovibrio intestinavium</name>
    <dbReference type="NCBI Taxonomy" id="2838534"/>
    <lineage>
        <taxon>Bacteria</taxon>
        <taxon>Pseudomonadati</taxon>
        <taxon>Thermodesulfobacteriota</taxon>
        <taxon>Desulfovibrionia</taxon>
        <taxon>Desulfovibrionales</taxon>
        <taxon>Desulfovibrionaceae</taxon>
        <taxon>Desulfovibrio</taxon>
    </lineage>
</organism>
<reference evidence="1" key="1">
    <citation type="journal article" date="2021" name="PeerJ">
        <title>Extensive microbial diversity within the chicken gut microbiome revealed by metagenomics and culture.</title>
        <authorList>
            <person name="Gilroy R."/>
            <person name="Ravi A."/>
            <person name="Getino M."/>
            <person name="Pursley I."/>
            <person name="Horton D.L."/>
            <person name="Alikhan N.F."/>
            <person name="Baker D."/>
            <person name="Gharbi K."/>
            <person name="Hall N."/>
            <person name="Watson M."/>
            <person name="Adriaenssens E.M."/>
            <person name="Foster-Nyarko E."/>
            <person name="Jarju S."/>
            <person name="Secka A."/>
            <person name="Antonio M."/>
            <person name="Oren A."/>
            <person name="Chaudhuri R.R."/>
            <person name="La Ragione R."/>
            <person name="Hildebrand F."/>
            <person name="Pallen M.J."/>
        </authorList>
    </citation>
    <scope>NUCLEOTIDE SEQUENCE</scope>
    <source>
        <strain evidence="1">5032</strain>
    </source>
</reference>
<comment type="caution">
    <text evidence="1">The sequence shown here is derived from an EMBL/GenBank/DDBJ whole genome shotgun (WGS) entry which is preliminary data.</text>
</comment>
<dbReference type="Proteomes" id="UP000823821">
    <property type="component" value="Unassembled WGS sequence"/>
</dbReference>